<dbReference type="GO" id="GO:0016758">
    <property type="term" value="F:hexosyltransferase activity"/>
    <property type="evidence" value="ECO:0007669"/>
    <property type="project" value="UniProtKB-ARBA"/>
</dbReference>
<dbReference type="InterPro" id="IPR010610">
    <property type="entry name" value="EryCIII-like_C"/>
</dbReference>
<dbReference type="PANTHER" id="PTHR48050">
    <property type="entry name" value="STEROL 3-BETA-GLUCOSYLTRANSFERASE"/>
    <property type="match status" value="1"/>
</dbReference>
<dbReference type="SUPFAM" id="SSF53756">
    <property type="entry name" value="UDP-Glycosyltransferase/glycogen phosphorylase"/>
    <property type="match status" value="1"/>
</dbReference>
<dbReference type="Gene3D" id="3.40.50.2000">
    <property type="entry name" value="Glycogen Phosphorylase B"/>
    <property type="match status" value="2"/>
</dbReference>
<dbReference type="InterPro" id="IPR050426">
    <property type="entry name" value="Glycosyltransferase_28"/>
</dbReference>
<proteinExistence type="predicted"/>
<dbReference type="AlphaFoldDB" id="A0A173GNE6"/>
<name>A0A173GNE6_9HYPO</name>
<reference evidence="3" key="1">
    <citation type="journal article" date="2016" name="BMC Genomics">
        <title>Genome sequence and comparative analysis of clavicipitaceous insect-pathogenic fungus Aschersonia badia with Metarhizium spp.</title>
        <authorList>
            <person name="Agrawal Y."/>
            <person name="Narwani T."/>
            <person name="Subramanian S."/>
        </authorList>
    </citation>
    <scope>NUCLEOTIDE SEQUENCE</scope>
    <source>
        <strain evidence="3">MTCC 10142</strain>
    </source>
</reference>
<evidence type="ECO:0000256" key="1">
    <source>
        <dbReference type="ARBA" id="ARBA00022679"/>
    </source>
</evidence>
<evidence type="ECO:0000313" key="3">
    <source>
        <dbReference type="EMBL" id="ANH56551.1"/>
    </source>
</evidence>
<feature type="domain" description="Erythromycin biosynthesis protein CIII-like C-terminal" evidence="2">
    <location>
        <begin position="395"/>
        <end position="457"/>
    </location>
</feature>
<organism evidence="3">
    <name type="scientific">Hypocrella siamensis</name>
    <dbReference type="NCBI Taxonomy" id="696354"/>
    <lineage>
        <taxon>Eukaryota</taxon>
        <taxon>Fungi</taxon>
        <taxon>Dikarya</taxon>
        <taxon>Ascomycota</taxon>
        <taxon>Pezizomycotina</taxon>
        <taxon>Sordariomycetes</taxon>
        <taxon>Hypocreomycetidae</taxon>
        <taxon>Hypocreales</taxon>
        <taxon>Clavicipitaceae</taxon>
        <taxon>Hypocrella</taxon>
    </lineage>
</organism>
<dbReference type="EMBL" id="KU202641">
    <property type="protein sequence ID" value="ANH56551.1"/>
    <property type="molecule type" value="Genomic_DNA"/>
</dbReference>
<dbReference type="GO" id="GO:0008194">
    <property type="term" value="F:UDP-glycosyltransferase activity"/>
    <property type="evidence" value="ECO:0007669"/>
    <property type="project" value="InterPro"/>
</dbReference>
<dbReference type="GO" id="GO:0005783">
    <property type="term" value="C:endoplasmic reticulum"/>
    <property type="evidence" value="ECO:0007669"/>
    <property type="project" value="TreeGrafter"/>
</dbReference>
<dbReference type="InterPro" id="IPR002213">
    <property type="entry name" value="UDP_glucos_trans"/>
</dbReference>
<sequence length="510" mass="56338">MAKRLLLLTNQDRGEANVFLATARALLDQDATLEIHFATFSGLEGDVSSISNRESNHHGSGDANPVVFHQIEGPSMRDCLDIYLEESKTPRDGIGTLPKSFSEPLRFRATLNAIRDATPIYVPFTRHDASLVILSVIDIIERVDADLVVVDTLMTSALTALYHLRVPFLCLSPNSIREFAGTSQPIGHWIRKPALFSGYSHPVPWHLVPANLFFLCYAVYKFSSNSHIRLVEEHMQTKHEMKLRTPLDLFINRPPGLRILVSSLPELDFPLVIPPHVTPCGPILLKSGPIISQDPAMQSWLSKGYTIYVNMGSLYVWDEEGACEFARALAQVLRKTVPQVQVLWKLPMGSSSEKASYSDKVSKLLGEFLRLDRVKIVSWIKADATSLFATGRVLCSVHHGGANSFNEAVCAGVPQVILPQWTDCYDYAQKVQFLGIGRIGNLTAKPRWIANELASEILAIFQGDEAGKIKDAAARLAATCEKHGDGAVNAATIILQQVKGQGRLDPDTFF</sequence>
<feature type="non-terminal residue" evidence="3">
    <location>
        <position position="510"/>
    </location>
</feature>
<evidence type="ECO:0000259" key="2">
    <source>
        <dbReference type="Pfam" id="PF06722"/>
    </source>
</evidence>
<protein>
    <recommendedName>
        <fullName evidence="2">Erythromycin biosynthesis protein CIII-like C-terminal domain-containing protein</fullName>
    </recommendedName>
</protein>
<dbReference type="PANTHER" id="PTHR48050:SF13">
    <property type="entry name" value="STEROL 3-BETA-GLUCOSYLTRANSFERASE UGT80A2"/>
    <property type="match status" value="1"/>
</dbReference>
<accession>A0A173GNE6</accession>
<keyword evidence="1" id="KW-0808">Transferase</keyword>
<dbReference type="GO" id="GO:0019899">
    <property type="term" value="F:enzyme binding"/>
    <property type="evidence" value="ECO:0007669"/>
    <property type="project" value="TreeGrafter"/>
</dbReference>
<dbReference type="Pfam" id="PF06722">
    <property type="entry name" value="EryCIII-like_C"/>
    <property type="match status" value="1"/>
</dbReference>
<dbReference type="CDD" id="cd03784">
    <property type="entry name" value="GT1_Gtf-like"/>
    <property type="match status" value="1"/>
</dbReference>